<dbReference type="EMBL" id="RHFK02000017">
    <property type="protein sequence ID" value="TWW62860.1"/>
    <property type="molecule type" value="Genomic_DNA"/>
</dbReference>
<proteinExistence type="predicted"/>
<comment type="caution">
    <text evidence="1">The sequence shown here is derived from an EMBL/GenBank/DDBJ whole genome shotgun (WGS) entry which is preliminary data.</text>
</comment>
<dbReference type="Proteomes" id="UP000324091">
    <property type="component" value="Chromosome 4"/>
</dbReference>
<reference evidence="1 2" key="1">
    <citation type="submission" date="2019-04" db="EMBL/GenBank/DDBJ databases">
        <title>Chromosome genome assembly for Takifugu flavidus.</title>
        <authorList>
            <person name="Xiao S."/>
        </authorList>
    </citation>
    <scope>NUCLEOTIDE SEQUENCE [LARGE SCALE GENOMIC DNA]</scope>
    <source>
        <strain evidence="1">HTHZ2018</strain>
        <tissue evidence="1">Muscle</tissue>
    </source>
</reference>
<sequence length="166" mass="18363">MKISTSKSEAMVFKRNKVECLLRVKEEILPQVEAFKYLGVLFTSEGRMEQEIDRWIGAVSAVMQTLQPVSQSVSQPASQPASQPVSQTMKLVFFLLLSAVCQTSSQSVSQSASQPAPTHLIQLSVRPPVSQSAGQPATHLIQLSVRPPVCHWMKLKAAIFIMWRGQ</sequence>
<name>A0A5C6NAD3_9TELE</name>
<dbReference type="AlphaFoldDB" id="A0A5C6NAD3"/>
<keyword evidence="2" id="KW-1185">Reference proteome</keyword>
<evidence type="ECO:0000313" key="2">
    <source>
        <dbReference type="Proteomes" id="UP000324091"/>
    </source>
</evidence>
<gene>
    <name evidence="1" type="ORF">D4764_04G0015070</name>
</gene>
<organism evidence="1 2">
    <name type="scientific">Takifugu flavidus</name>
    <name type="common">sansaifugu</name>
    <dbReference type="NCBI Taxonomy" id="433684"/>
    <lineage>
        <taxon>Eukaryota</taxon>
        <taxon>Metazoa</taxon>
        <taxon>Chordata</taxon>
        <taxon>Craniata</taxon>
        <taxon>Vertebrata</taxon>
        <taxon>Euteleostomi</taxon>
        <taxon>Actinopterygii</taxon>
        <taxon>Neopterygii</taxon>
        <taxon>Teleostei</taxon>
        <taxon>Neoteleostei</taxon>
        <taxon>Acanthomorphata</taxon>
        <taxon>Eupercaria</taxon>
        <taxon>Tetraodontiformes</taxon>
        <taxon>Tetradontoidea</taxon>
        <taxon>Tetraodontidae</taxon>
        <taxon>Takifugu</taxon>
    </lineage>
</organism>
<protein>
    <submittedName>
        <fullName evidence="1">Uncharacterized protein</fullName>
    </submittedName>
</protein>
<evidence type="ECO:0000313" key="1">
    <source>
        <dbReference type="EMBL" id="TWW62860.1"/>
    </source>
</evidence>
<accession>A0A5C6NAD3</accession>